<dbReference type="GO" id="GO:0006107">
    <property type="term" value="P:oxaloacetate metabolic process"/>
    <property type="evidence" value="ECO:0007669"/>
    <property type="project" value="UniProtKB-UniRule"/>
</dbReference>
<evidence type="ECO:0000256" key="8">
    <source>
        <dbReference type="ARBA" id="ARBA00023300"/>
    </source>
</evidence>
<keyword evidence="8 10" id="KW-0120">Carbon dioxide fixation</keyword>
<dbReference type="InterPro" id="IPR021135">
    <property type="entry name" value="PEP_COase"/>
</dbReference>
<comment type="subunit">
    <text evidence="10">Homotetramer.</text>
</comment>
<sequence>MTDETLHPPDLDALLATRGLQVEGEGTGISGPLSRNVNLVGGLLGEAVAERHGPAMLELVERLRLLCRDAAQEENDARRDEAARLIAEQDVDTLRAVLRAFTTFFHLVNKAEQIEVARINRVREQRATADAPRPESIAEAIHLLARDGHDAAEVHALLARLDIQPTLTAHPTEARRRSILLRQGEVAAALDRLTDPRLTPSEADGLVAEVRNAISLLLATDEVRTRAVTVQDEVRHGLYFLATSIWRTVPRIHQDVREALRARFGADAVPAELPLFLRYRSWIGGDRDGNPGVTAELTQWTLAEHRRDALKLHRRTLNELRLLLSVSSAQVPVPAALGERAEALAEAVALPAATRASLTGEPYRLLLMAMMAAVDRLIAEEPMEYRAADFADDLRLIRDGLEAGGLGGVARDGLLPDALVQARTFGFHMAALDVRQHSRVHESAVGGLLRAAGVEDDYAKLDEAARVELLVRELGVPRPLRPIGAELPEDAAELLDTMAVIREAVAREPDSIGCYIISMTSTVSDVLEVLLLMKEAGLWRQVDGRIECPLDVVPLFETIADLDAAEERLDAMFGDPLYSRHLAARARGGKPFQEVMLGYSDSNKDGGYLMANWALHKAQGAIARVATRHGVEVRLFHGRGGTVGRGGGRANQAILAMPPESHNGGIRFTEQGEVISFRYALPAIARRHLEQIVHAQLVALARPVPEAAFMAPTRDGSRDLMQRIADAAMSAYRGLIDDPETWPFYLSATPIAHIAGLPLASRPVSRKGPGELDFEGLRAIPWVFSWTQTRYTIPGWYGLGSGLRAALDAGEGDELRRMAEGWPFFQALVADGRREMARARLPLARRYADLAVEAGASHAPHDRITAEFAEARAALREVSGEGAEQADTPVIARSIALRNPYTDVLNLAQIDLMRRWRALDEDARATPDGEALKQALFISLNGIAGAMQSTG</sequence>
<evidence type="ECO:0000256" key="7">
    <source>
        <dbReference type="ARBA" id="ARBA00023239"/>
    </source>
</evidence>
<dbReference type="RefSeq" id="WP_170036325.1">
    <property type="nucleotide sequence ID" value="NZ_JABDTL010000002.1"/>
</dbReference>
<dbReference type="GO" id="GO:0008964">
    <property type="term" value="F:phosphoenolpyruvate carboxylase activity"/>
    <property type="evidence" value="ECO:0007669"/>
    <property type="project" value="UniProtKB-UniRule"/>
</dbReference>
<evidence type="ECO:0000256" key="10">
    <source>
        <dbReference type="HAMAP-Rule" id="MF_00595"/>
    </source>
</evidence>
<evidence type="ECO:0000256" key="9">
    <source>
        <dbReference type="ARBA" id="ARBA00048995"/>
    </source>
</evidence>
<name>A0A841GVD6_9BACT</name>
<dbReference type="GO" id="GO:0006099">
    <property type="term" value="P:tricarboxylic acid cycle"/>
    <property type="evidence" value="ECO:0007669"/>
    <property type="project" value="InterPro"/>
</dbReference>
<protein>
    <recommendedName>
        <fullName evidence="5 10">Phosphoenolpyruvate carboxylase</fullName>
        <shortName evidence="10">PEPC</shortName>
        <shortName evidence="10">PEPCase</shortName>
        <ecNumber evidence="4 10">4.1.1.31</ecNumber>
    </recommendedName>
</protein>
<dbReference type="GO" id="GO:0005829">
    <property type="term" value="C:cytosol"/>
    <property type="evidence" value="ECO:0007669"/>
    <property type="project" value="TreeGrafter"/>
</dbReference>
<dbReference type="PROSITE" id="PS00393">
    <property type="entry name" value="PEPCASE_2"/>
    <property type="match status" value="1"/>
</dbReference>
<evidence type="ECO:0000256" key="3">
    <source>
        <dbReference type="ARBA" id="ARBA00008346"/>
    </source>
</evidence>
<feature type="active site" evidence="10 11">
    <location>
        <position position="170"/>
    </location>
</feature>
<evidence type="ECO:0000256" key="6">
    <source>
        <dbReference type="ARBA" id="ARBA00022842"/>
    </source>
</evidence>
<accession>A0A841GVD6</accession>
<dbReference type="PROSITE" id="PS00781">
    <property type="entry name" value="PEPCASE_1"/>
    <property type="match status" value="1"/>
</dbReference>
<feature type="active site" evidence="10 12">
    <location>
        <position position="604"/>
    </location>
</feature>
<comment type="caution">
    <text evidence="13">The sequence shown here is derived from an EMBL/GenBank/DDBJ whole genome shotgun (WGS) entry which is preliminary data.</text>
</comment>
<gene>
    <name evidence="10" type="primary">ppc</name>
    <name evidence="13" type="ORF">HNQ61_001255</name>
</gene>
<dbReference type="InterPro" id="IPR022805">
    <property type="entry name" value="PEP_COase_bac/pln-type"/>
</dbReference>
<proteinExistence type="inferred from homology"/>
<dbReference type="InterPro" id="IPR018129">
    <property type="entry name" value="PEP_COase_Lys_AS"/>
</dbReference>
<keyword evidence="13" id="KW-0670">Pyruvate</keyword>
<dbReference type="Pfam" id="PF00311">
    <property type="entry name" value="PEPcase"/>
    <property type="match status" value="1"/>
</dbReference>
<keyword evidence="14" id="KW-1185">Reference proteome</keyword>
<evidence type="ECO:0000313" key="13">
    <source>
        <dbReference type="EMBL" id="MBB6069638.1"/>
    </source>
</evidence>
<keyword evidence="7 10" id="KW-0456">Lyase</keyword>
<dbReference type="EMBL" id="JACHIA010000003">
    <property type="protein sequence ID" value="MBB6069638.1"/>
    <property type="molecule type" value="Genomic_DNA"/>
</dbReference>
<evidence type="ECO:0000256" key="12">
    <source>
        <dbReference type="PROSITE-ProRule" id="PRU10112"/>
    </source>
</evidence>
<comment type="function">
    <text evidence="2 10">Forms oxaloacetate, a four-carbon dicarboxylic acid source for the tricarboxylic acid cycle.</text>
</comment>
<dbReference type="PRINTS" id="PR00150">
    <property type="entry name" value="PEPCARBXLASE"/>
</dbReference>
<dbReference type="GO" id="GO:0000287">
    <property type="term" value="F:magnesium ion binding"/>
    <property type="evidence" value="ECO:0007669"/>
    <property type="project" value="UniProtKB-UniRule"/>
</dbReference>
<dbReference type="EC" id="4.1.1.31" evidence="4 10"/>
<reference evidence="13 14" key="1">
    <citation type="submission" date="2020-08" db="EMBL/GenBank/DDBJ databases">
        <title>Genomic Encyclopedia of Type Strains, Phase IV (KMG-IV): sequencing the most valuable type-strain genomes for metagenomic binning, comparative biology and taxonomic classification.</title>
        <authorList>
            <person name="Goeker M."/>
        </authorList>
    </citation>
    <scope>NUCLEOTIDE SEQUENCE [LARGE SCALE GENOMIC DNA]</scope>
    <source>
        <strain evidence="13 14">DSM 29007</strain>
    </source>
</reference>
<comment type="cofactor">
    <cofactor evidence="1 10">
        <name>Mg(2+)</name>
        <dbReference type="ChEBI" id="CHEBI:18420"/>
    </cofactor>
</comment>
<comment type="catalytic activity">
    <reaction evidence="9 10">
        <text>oxaloacetate + phosphate = phosphoenolpyruvate + hydrogencarbonate</text>
        <dbReference type="Rhea" id="RHEA:28370"/>
        <dbReference type="ChEBI" id="CHEBI:16452"/>
        <dbReference type="ChEBI" id="CHEBI:17544"/>
        <dbReference type="ChEBI" id="CHEBI:43474"/>
        <dbReference type="ChEBI" id="CHEBI:58702"/>
        <dbReference type="EC" id="4.1.1.31"/>
    </reaction>
</comment>
<dbReference type="GO" id="GO:0015977">
    <property type="term" value="P:carbon fixation"/>
    <property type="evidence" value="ECO:0007669"/>
    <property type="project" value="UniProtKB-UniRule"/>
</dbReference>
<dbReference type="Proteomes" id="UP000582837">
    <property type="component" value="Unassembled WGS sequence"/>
</dbReference>
<evidence type="ECO:0000256" key="1">
    <source>
        <dbReference type="ARBA" id="ARBA00001946"/>
    </source>
</evidence>
<evidence type="ECO:0000256" key="5">
    <source>
        <dbReference type="ARBA" id="ARBA00022419"/>
    </source>
</evidence>
<dbReference type="InterPro" id="IPR015813">
    <property type="entry name" value="Pyrv/PenolPyrv_kinase-like_dom"/>
</dbReference>
<dbReference type="SUPFAM" id="SSF51621">
    <property type="entry name" value="Phosphoenolpyruvate/pyruvate domain"/>
    <property type="match status" value="1"/>
</dbReference>
<organism evidence="13 14">
    <name type="scientific">Longimicrobium terrae</name>
    <dbReference type="NCBI Taxonomy" id="1639882"/>
    <lineage>
        <taxon>Bacteria</taxon>
        <taxon>Pseudomonadati</taxon>
        <taxon>Gemmatimonadota</taxon>
        <taxon>Longimicrobiia</taxon>
        <taxon>Longimicrobiales</taxon>
        <taxon>Longimicrobiaceae</taxon>
        <taxon>Longimicrobium</taxon>
    </lineage>
</organism>
<comment type="similarity">
    <text evidence="3 10">Belongs to the PEPCase type 1 family.</text>
</comment>
<dbReference type="PANTHER" id="PTHR30523:SF6">
    <property type="entry name" value="PHOSPHOENOLPYRUVATE CARBOXYLASE"/>
    <property type="match status" value="1"/>
</dbReference>
<dbReference type="InterPro" id="IPR033129">
    <property type="entry name" value="PEPCASE_His_AS"/>
</dbReference>
<dbReference type="HAMAP" id="MF_00595">
    <property type="entry name" value="PEPcase_type1"/>
    <property type="match status" value="1"/>
</dbReference>
<dbReference type="AlphaFoldDB" id="A0A841GVD6"/>
<evidence type="ECO:0000256" key="11">
    <source>
        <dbReference type="PROSITE-ProRule" id="PRU10111"/>
    </source>
</evidence>
<dbReference type="Gene3D" id="1.20.1440.90">
    <property type="entry name" value="Phosphoenolpyruvate/pyruvate domain"/>
    <property type="match status" value="1"/>
</dbReference>
<evidence type="ECO:0000256" key="2">
    <source>
        <dbReference type="ARBA" id="ARBA00003670"/>
    </source>
</evidence>
<keyword evidence="6 10" id="KW-0460">Magnesium</keyword>
<evidence type="ECO:0000256" key="4">
    <source>
        <dbReference type="ARBA" id="ARBA00012305"/>
    </source>
</evidence>
<dbReference type="NCBIfam" id="NF000584">
    <property type="entry name" value="PRK00009.1"/>
    <property type="match status" value="1"/>
</dbReference>
<evidence type="ECO:0000313" key="14">
    <source>
        <dbReference type="Proteomes" id="UP000582837"/>
    </source>
</evidence>
<dbReference type="PANTHER" id="PTHR30523">
    <property type="entry name" value="PHOSPHOENOLPYRUVATE CARBOXYLASE"/>
    <property type="match status" value="1"/>
</dbReference>